<sequence>MIFSKLFKTKAKWLHKEAAVRISAVNDELSADNPEQLTILTDLINEDDSELVRRAALIKVGTFESYLAASRDNNQVKVKQFAGKQVHDILATDHNVVISAERKKTLLAEEEKTPLLSLALLEAWLAHEQDIVIMIMLYQLISARKTTMHLITHSFSQKQHPDFQAYLLNQVDDTKVLEKLSKKACNDALAQQIQDKLTAIKAAAEKPQKLTKQIQLILAKLQALKEVSDYSVYKKRRTLLVNEWQTLTPEFDVFTSEEAATLTEKYQTIITQLEKLFVVKAEEYKQQIISDKLAHDKQQDKKLFSQQLNQISQGITTAVFASEKIQEVEFNRLLRQLKTDINASVLNKEEQQVFIVQVEQLTKRLDEVPEIAESVSQATHLISKISQLTLPKSLTELNDRQQTYHDWLAAWRVVEQKTSGILPESIVQSQKEIVTTWQSGLKTLQSQQKDLFFQHKKRLQDIKRLLSNGKYKVCFGLFKGVKESIDQLSVQQQQQLQRDFDQVNEKMVELSDWEHYIATPRKQELLQAIQTLVDTPLDNPNEQAAKVKAYRNTWNSLGHADEDIDKQLNEQFNQLCEQAFTPCRLFYAEQDKMRIEHLAQRQKILVKAEQLVNQLNASQEDNTVDFKKLDGQLNNLQQQWNTAGDVDRNQYKKLQGQFKSITSPIKSAISAFHVSNATKKQALILDAQALLNEEDVLAAIEDAKRLQQTWREIGFAGNHQENQLWQQFRQVNDELFAKRQQFKSDQQATLSTQQQALFDQVVHIEATFNDLARDDVKALHLVEQQAQSLLTEVIASKPVIKAVVVRLEKLINNIAQKIKSEHQVKAAKNWSNLFELLTLQAQKNQDIEVLQASSGFNELTGFWQKRLQEQLKLTQKVQGSARFDQTLAIEILGKSDSPAELAEQRLQVQVKLMQEQMLSGAEIDLSQLLVDWLMLGTLSQDDLPLIARLQPIYCL</sequence>
<gene>
    <name evidence="1" type="ORF">FCS21_11425</name>
</gene>
<proteinExistence type="predicted"/>
<dbReference type="AlphaFoldDB" id="A0A8H2JMB4"/>
<comment type="caution">
    <text evidence="1">The sequence shown here is derived from an EMBL/GenBank/DDBJ whole genome shotgun (WGS) entry which is preliminary data.</text>
</comment>
<evidence type="ECO:0000313" key="2">
    <source>
        <dbReference type="Proteomes" id="UP000307702"/>
    </source>
</evidence>
<dbReference type="RefSeq" id="WP_138623486.1">
    <property type="nucleotide sequence ID" value="NZ_SZVP01000011.1"/>
</dbReference>
<protein>
    <submittedName>
        <fullName evidence="1">DUF349 domain-containing protein</fullName>
    </submittedName>
</protein>
<organism evidence="1 2">
    <name type="scientific">Colwellia ponticola</name>
    <dbReference type="NCBI Taxonomy" id="2304625"/>
    <lineage>
        <taxon>Bacteria</taxon>
        <taxon>Pseudomonadati</taxon>
        <taxon>Pseudomonadota</taxon>
        <taxon>Gammaproteobacteria</taxon>
        <taxon>Alteromonadales</taxon>
        <taxon>Colwelliaceae</taxon>
        <taxon>Colwellia</taxon>
    </lineage>
</organism>
<dbReference type="OrthoDB" id="5523335at2"/>
<keyword evidence="2" id="KW-1185">Reference proteome</keyword>
<dbReference type="Proteomes" id="UP000307702">
    <property type="component" value="Unassembled WGS sequence"/>
</dbReference>
<dbReference type="Pfam" id="PF03993">
    <property type="entry name" value="DUF349"/>
    <property type="match status" value="1"/>
</dbReference>
<dbReference type="EMBL" id="SZVP01000011">
    <property type="protein sequence ID" value="TMM44009.1"/>
    <property type="molecule type" value="Genomic_DNA"/>
</dbReference>
<name>A0A8H2JMB4_9GAMM</name>
<reference evidence="1 2" key="1">
    <citation type="submission" date="2019-05" db="EMBL/GenBank/DDBJ databases">
        <title>Colwellia ponticola sp. nov., isolated from seawater.</title>
        <authorList>
            <person name="Yoon J.-H."/>
        </authorList>
    </citation>
    <scope>NUCLEOTIDE SEQUENCE [LARGE SCALE GENOMIC DNA]</scope>
    <source>
        <strain evidence="1 2">OISW-25</strain>
    </source>
</reference>
<accession>A0A8H2JMB4</accession>
<evidence type="ECO:0000313" key="1">
    <source>
        <dbReference type="EMBL" id="TMM44009.1"/>
    </source>
</evidence>
<dbReference type="InterPro" id="IPR007139">
    <property type="entry name" value="DUF349"/>
</dbReference>